<dbReference type="Proteomes" id="UP000194606">
    <property type="component" value="Unassembled WGS sequence"/>
</dbReference>
<keyword evidence="2" id="KW-0732">Signal</keyword>
<dbReference type="InterPro" id="IPR001119">
    <property type="entry name" value="SLH_dom"/>
</dbReference>
<feature type="chain" id="PRO_5011780269" evidence="2">
    <location>
        <begin position="26"/>
        <end position="494"/>
    </location>
</feature>
<feature type="compositionally biased region" description="Low complexity" evidence="1">
    <location>
        <begin position="41"/>
        <end position="65"/>
    </location>
</feature>
<feature type="domain" description="SLH" evidence="3">
    <location>
        <begin position="138"/>
        <end position="201"/>
    </location>
</feature>
<comment type="caution">
    <text evidence="5">The sequence shown here is derived from an EMBL/GenBank/DDBJ whole genome shotgun (WGS) entry which is preliminary data.</text>
</comment>
<feature type="compositionally biased region" description="Basic and acidic residues" evidence="1">
    <location>
        <begin position="98"/>
        <end position="111"/>
    </location>
</feature>
<dbReference type="EMBL" id="MUIZ01000003">
    <property type="protein sequence ID" value="OUK04519.1"/>
    <property type="molecule type" value="Genomic_DNA"/>
</dbReference>
<dbReference type="Proteomes" id="UP001257962">
    <property type="component" value="Unassembled WGS sequence"/>
</dbReference>
<sequence>MKKYKKLLTLSALVLSSTQGILVSASELTATNVDSSVPITSNVQEEVEASSSSEGSSENSSTADSSLEDSISESDHQSNPPSDKETEETGTAPGSTTEKPEKNNSEKEVAKESVAQEYFSRKNLPRVGVSLKQLPVKNSGSPFRDISQSMFKNNINWIYGRGITTGYTPSTYNPNAKVTRGEMAVFLHRLAGAPAYKAPFNVYTDVSQYKNQILWLTATTVSNGTAPHYNPNGKVTRGQMAAFLHRMAKASGKAPASAKYNPKFWDVQNHMFKNDIGWLSSKGITTGYTATSFKPDADITRGEMAAFLYRFYSVVVNNQKLPAAPQPHANQPIYYSQLDARWKNNRLNGSNVGVSGCVPTSLAMILRGSYGQNVDPGIVAKKADTISHESFGLSGKDLINTAKAYGRSVEVISNINRAETLLRAGYPLIFYINVGIGHAVVVSDYDNTNGRVNINDPYGKLFYPSGKTTLRELWGRPSQDAMDWNAGRPVFAIK</sequence>
<evidence type="ECO:0000313" key="5">
    <source>
        <dbReference type="EMBL" id="OUK04519.1"/>
    </source>
</evidence>
<evidence type="ECO:0000313" key="4">
    <source>
        <dbReference type="EMBL" id="MDT2667106.1"/>
    </source>
</evidence>
<feature type="domain" description="SLH" evidence="3">
    <location>
        <begin position="259"/>
        <end position="322"/>
    </location>
</feature>
<dbReference type="PROSITE" id="PS51272">
    <property type="entry name" value="SLH"/>
    <property type="match status" value="2"/>
</dbReference>
<feature type="signal peptide" evidence="2">
    <location>
        <begin position="1"/>
        <end position="25"/>
    </location>
</feature>
<evidence type="ECO:0000256" key="1">
    <source>
        <dbReference type="SAM" id="MobiDB-lite"/>
    </source>
</evidence>
<feature type="region of interest" description="Disordered" evidence="1">
    <location>
        <begin position="33"/>
        <end position="113"/>
    </location>
</feature>
<dbReference type="RefSeq" id="WP_019335986.1">
    <property type="nucleotide sequence ID" value="NZ_CP141685.1"/>
</dbReference>
<dbReference type="PANTHER" id="PTHR43308">
    <property type="entry name" value="OUTER MEMBRANE PROTEIN ALPHA-RELATED"/>
    <property type="match status" value="1"/>
</dbReference>
<reference evidence="5 6" key="1">
    <citation type="submission" date="2017-02" db="EMBL/GenBank/DDBJ databases">
        <authorList>
            <person name="Peterson S.W."/>
        </authorList>
    </citation>
    <scope>NUCLEOTIDE SEQUENCE [LARGE SCALE GENOMIC DNA]</scope>
    <source>
        <strain evidence="5">159469</strain>
    </source>
</reference>
<dbReference type="AlphaFoldDB" id="A0A252CDU4"/>
<dbReference type="PANTHER" id="PTHR43308:SF5">
    <property type="entry name" value="S-LAYER PROTEIN _ PEPTIDOGLYCAN ENDO-BETA-N-ACETYLGLUCOSAMINIDASE"/>
    <property type="match status" value="1"/>
</dbReference>
<proteinExistence type="predicted"/>
<dbReference type="Gene3D" id="3.90.70.10">
    <property type="entry name" value="Cysteine proteinases"/>
    <property type="match status" value="1"/>
</dbReference>
<protein>
    <submittedName>
        <fullName evidence="4">S-layer homology domain-containing protein</fullName>
    </submittedName>
</protein>
<evidence type="ECO:0000313" key="6">
    <source>
        <dbReference type="Proteomes" id="UP000194606"/>
    </source>
</evidence>
<reference evidence="4" key="2">
    <citation type="submission" date="2023-03" db="EMBL/GenBank/DDBJ databases">
        <authorList>
            <person name="Shen W."/>
            <person name="Cai J."/>
        </authorList>
    </citation>
    <scope>NUCLEOTIDE SEQUENCE</scope>
    <source>
        <strain evidence="4">Y3</strain>
    </source>
</reference>
<organism evidence="5 6">
    <name type="scientific">Lactococcus petauri</name>
    <dbReference type="NCBI Taxonomy" id="1940789"/>
    <lineage>
        <taxon>Bacteria</taxon>
        <taxon>Bacillati</taxon>
        <taxon>Bacillota</taxon>
        <taxon>Bacilli</taxon>
        <taxon>Lactobacillales</taxon>
        <taxon>Streptococcaceae</taxon>
        <taxon>Lactococcus</taxon>
    </lineage>
</organism>
<accession>A0A252CDU4</accession>
<dbReference type="InterPro" id="IPR039564">
    <property type="entry name" value="Peptidase_C39-like"/>
</dbReference>
<dbReference type="Pfam" id="PF00395">
    <property type="entry name" value="SLH"/>
    <property type="match status" value="3"/>
</dbReference>
<dbReference type="EMBL" id="JARPYC010000006">
    <property type="protein sequence ID" value="MDT2667106.1"/>
    <property type="molecule type" value="Genomic_DNA"/>
</dbReference>
<evidence type="ECO:0000256" key="2">
    <source>
        <dbReference type="SAM" id="SignalP"/>
    </source>
</evidence>
<dbReference type="Pfam" id="PF13529">
    <property type="entry name" value="Peptidase_C39_2"/>
    <property type="match status" value="1"/>
</dbReference>
<name>A0A252CDU4_9LACT</name>
<gene>
    <name evidence="5" type="ORF">BZZ03_05825</name>
    <name evidence="4" type="ORF">P7D34_07620</name>
</gene>
<evidence type="ECO:0000259" key="3">
    <source>
        <dbReference type="PROSITE" id="PS51272"/>
    </source>
</evidence>
<dbReference type="InterPro" id="IPR051465">
    <property type="entry name" value="Cell_Envelope_Struct_Comp"/>
</dbReference>